<protein>
    <submittedName>
        <fullName evidence="1">Uncharacterized protein</fullName>
    </submittedName>
</protein>
<dbReference type="Proteomes" id="UP000008068">
    <property type="component" value="Unassembled WGS sequence"/>
</dbReference>
<proteinExistence type="predicted"/>
<organism evidence="2">
    <name type="scientific">Caenorhabditis brenneri</name>
    <name type="common">Nematode worm</name>
    <dbReference type="NCBI Taxonomy" id="135651"/>
    <lineage>
        <taxon>Eukaryota</taxon>
        <taxon>Metazoa</taxon>
        <taxon>Ecdysozoa</taxon>
        <taxon>Nematoda</taxon>
        <taxon>Chromadorea</taxon>
        <taxon>Rhabditida</taxon>
        <taxon>Rhabditina</taxon>
        <taxon>Rhabditomorpha</taxon>
        <taxon>Rhabditoidea</taxon>
        <taxon>Rhabditidae</taxon>
        <taxon>Peloderinae</taxon>
        <taxon>Caenorhabditis</taxon>
    </lineage>
</organism>
<dbReference type="EMBL" id="GL379807">
    <property type="protein sequence ID" value="EGT41496.1"/>
    <property type="molecule type" value="Genomic_DNA"/>
</dbReference>
<dbReference type="HOGENOM" id="CLU_3417425_0_0_1"/>
<dbReference type="AlphaFoldDB" id="G0MQS0"/>
<sequence>MSNWLKYCPKTIQTAADNFGYTCAIP</sequence>
<gene>
    <name evidence="1" type="ORF">CAEBREN_19226</name>
</gene>
<evidence type="ECO:0000313" key="2">
    <source>
        <dbReference type="Proteomes" id="UP000008068"/>
    </source>
</evidence>
<accession>G0MQS0</accession>
<keyword evidence="2" id="KW-1185">Reference proteome</keyword>
<evidence type="ECO:0000313" key="1">
    <source>
        <dbReference type="EMBL" id="EGT41496.1"/>
    </source>
</evidence>
<dbReference type="InParanoid" id="G0MQS0"/>
<name>G0MQS0_CAEBE</name>
<reference evidence="2" key="1">
    <citation type="submission" date="2011-07" db="EMBL/GenBank/DDBJ databases">
        <authorList>
            <consortium name="Caenorhabditis brenneri Sequencing and Analysis Consortium"/>
            <person name="Wilson R.K."/>
        </authorList>
    </citation>
    <scope>NUCLEOTIDE SEQUENCE [LARGE SCALE GENOMIC DNA]</scope>
    <source>
        <strain evidence="2">PB2801</strain>
    </source>
</reference>